<dbReference type="InterPro" id="IPR029058">
    <property type="entry name" value="AB_hydrolase_fold"/>
</dbReference>
<evidence type="ECO:0000313" key="12">
    <source>
        <dbReference type="Proteomes" id="UP000053424"/>
    </source>
</evidence>
<comment type="similarity">
    <text evidence="3">Belongs to the peptidase S9C family.</text>
</comment>
<evidence type="ECO:0000256" key="2">
    <source>
        <dbReference type="ARBA" id="ARBA00004496"/>
    </source>
</evidence>
<evidence type="ECO:0000256" key="4">
    <source>
        <dbReference type="ARBA" id="ARBA00011881"/>
    </source>
</evidence>
<dbReference type="AlphaFoldDB" id="A0A0C3C2M7"/>
<evidence type="ECO:0000256" key="6">
    <source>
        <dbReference type="ARBA" id="ARBA00022490"/>
    </source>
</evidence>
<feature type="domain" description="Acylamino-acid-releasing enzyme N-terminal" evidence="10">
    <location>
        <begin position="154"/>
        <end position="421"/>
    </location>
</feature>
<dbReference type="GO" id="GO:0008242">
    <property type="term" value="F:omega peptidase activity"/>
    <property type="evidence" value="ECO:0007669"/>
    <property type="project" value="UniProtKB-EC"/>
</dbReference>
<keyword evidence="7" id="KW-0378">Hydrolase</keyword>
<dbReference type="Pfam" id="PF00326">
    <property type="entry name" value="Peptidase_S9"/>
    <property type="match status" value="1"/>
</dbReference>
<dbReference type="SUPFAM" id="SSF53474">
    <property type="entry name" value="alpha/beta-Hydrolases"/>
    <property type="match status" value="1"/>
</dbReference>
<dbReference type="Gene3D" id="3.40.50.1820">
    <property type="entry name" value="alpha/beta hydrolase"/>
    <property type="match status" value="1"/>
</dbReference>
<dbReference type="InterPro" id="IPR001375">
    <property type="entry name" value="Peptidase_S9_cat"/>
</dbReference>
<evidence type="ECO:0000256" key="1">
    <source>
        <dbReference type="ARBA" id="ARBA00000721"/>
    </source>
</evidence>
<dbReference type="GO" id="GO:0005737">
    <property type="term" value="C:cytoplasm"/>
    <property type="evidence" value="ECO:0007669"/>
    <property type="project" value="UniProtKB-SubCell"/>
</dbReference>
<dbReference type="Proteomes" id="UP000053424">
    <property type="component" value="Unassembled WGS sequence"/>
</dbReference>
<dbReference type="GO" id="GO:0006508">
    <property type="term" value="P:proteolysis"/>
    <property type="evidence" value="ECO:0007669"/>
    <property type="project" value="InterPro"/>
</dbReference>
<keyword evidence="12" id="KW-1185">Reference proteome</keyword>
<feature type="domain" description="Peptidase S9 prolyl oligopeptidase catalytic" evidence="9">
    <location>
        <begin position="494"/>
        <end position="736"/>
    </location>
</feature>
<gene>
    <name evidence="11" type="ORF">M413DRAFT_448146</name>
</gene>
<dbReference type="STRING" id="686832.A0A0C3C2M7"/>
<evidence type="ECO:0000259" key="9">
    <source>
        <dbReference type="Pfam" id="PF00326"/>
    </source>
</evidence>
<reference evidence="12" key="2">
    <citation type="submission" date="2015-01" db="EMBL/GenBank/DDBJ databases">
        <title>Evolutionary Origins and Diversification of the Mycorrhizal Mutualists.</title>
        <authorList>
            <consortium name="DOE Joint Genome Institute"/>
            <consortium name="Mycorrhizal Genomics Consortium"/>
            <person name="Kohler A."/>
            <person name="Kuo A."/>
            <person name="Nagy L.G."/>
            <person name="Floudas D."/>
            <person name="Copeland A."/>
            <person name="Barry K.W."/>
            <person name="Cichocki N."/>
            <person name="Veneault-Fourrey C."/>
            <person name="LaButti K."/>
            <person name="Lindquist E.A."/>
            <person name="Lipzen A."/>
            <person name="Lundell T."/>
            <person name="Morin E."/>
            <person name="Murat C."/>
            <person name="Riley R."/>
            <person name="Ohm R."/>
            <person name="Sun H."/>
            <person name="Tunlid A."/>
            <person name="Henrissat B."/>
            <person name="Grigoriev I.V."/>
            <person name="Hibbett D.S."/>
            <person name="Martin F."/>
        </authorList>
    </citation>
    <scope>NUCLEOTIDE SEQUENCE [LARGE SCALE GENOMIC DNA]</scope>
    <source>
        <strain evidence="12">h7</strain>
    </source>
</reference>
<comment type="subcellular location">
    <subcellularLocation>
        <location evidence="2">Cytoplasm</location>
    </subcellularLocation>
</comment>
<comment type="catalytic activity">
    <reaction evidence="1">
        <text>Cleavage of an N-acetyl or N-formyl amino acid from the N-terminus of a polypeptide.</text>
        <dbReference type="EC" id="3.4.19.1"/>
    </reaction>
</comment>
<evidence type="ECO:0000256" key="8">
    <source>
        <dbReference type="ARBA" id="ARBA00032829"/>
    </source>
</evidence>
<organism evidence="11 12">
    <name type="scientific">Hebeloma cylindrosporum</name>
    <dbReference type="NCBI Taxonomy" id="76867"/>
    <lineage>
        <taxon>Eukaryota</taxon>
        <taxon>Fungi</taxon>
        <taxon>Dikarya</taxon>
        <taxon>Basidiomycota</taxon>
        <taxon>Agaricomycotina</taxon>
        <taxon>Agaricomycetes</taxon>
        <taxon>Agaricomycetidae</taxon>
        <taxon>Agaricales</taxon>
        <taxon>Agaricineae</taxon>
        <taxon>Hymenogastraceae</taxon>
        <taxon>Hebeloma</taxon>
    </lineage>
</organism>
<dbReference type="Pfam" id="PF19283">
    <property type="entry name" value="APEH_N"/>
    <property type="match status" value="2"/>
</dbReference>
<evidence type="ECO:0000256" key="3">
    <source>
        <dbReference type="ARBA" id="ARBA00010040"/>
    </source>
</evidence>
<dbReference type="EC" id="3.4.19.1" evidence="5"/>
<dbReference type="PANTHER" id="PTHR42776:SF4">
    <property type="entry name" value="ACYLAMINO-ACID-RELEASING ENZYME"/>
    <property type="match status" value="1"/>
</dbReference>
<proteinExistence type="inferred from homology"/>
<feature type="domain" description="Acylamino-acid-releasing enzyme N-terminal" evidence="10">
    <location>
        <begin position="14"/>
        <end position="145"/>
    </location>
</feature>
<dbReference type="PANTHER" id="PTHR42776">
    <property type="entry name" value="SERINE PEPTIDASE S9 FAMILY MEMBER"/>
    <property type="match status" value="1"/>
</dbReference>
<dbReference type="GO" id="GO:0004252">
    <property type="term" value="F:serine-type endopeptidase activity"/>
    <property type="evidence" value="ECO:0007669"/>
    <property type="project" value="TreeGrafter"/>
</dbReference>
<keyword evidence="6" id="KW-0963">Cytoplasm</keyword>
<accession>A0A0C3C2M7</accession>
<dbReference type="HOGENOM" id="CLU_014230_1_0_1"/>
<sequence length="742" mass="80459">MYEQLAEIPVPTAAQFISKGSGQDVVQVSYSVRDHISKTKRTMVKSLVYSYDGLSPTATPLQDTDVVGQIVSPSGKRRAALRSVKNSNGSTSRFVEIWTDDLLQTALDVSDYHHDFYTDEFLSSLSFSPSESAILYTAEAKAPETEDIFQRFRFDPDFGEGLSGKKRPAIFLFRWDISKGGKDSSPSLIQLKTREDVRFGQAIFSSSSDKIIYATGYEFTSDGRMLGVKGCFNRPSGIWQLMLSSIPTTEAPPEVTSKKISPASHSCRSPRIVVHEGRAFLVWLGGSIGGAHIACNLIYRHEITSDGSKDLAFPDETPLIPIIDTPGSDGFPGLYPAYNLPKSASIQVLGSQAYLLLHSNWGSRTTVLRISLIDGSVKNLTPANDDLYSWSVLTTNGLDSVICSRSSPSVPYEIMLGKFNSDGVVTWALLDKPQLPGSVSKALGSIRTSVIPIPERGLVETILIQASSIIGGQTKLPCILVPHGGPHAASTTVFSATTTALALEGYTLSFPNYTGSPGYGEEFIQGLIGRCGDLDVQDCIASARYLIKLGISEEGPGKQFITGGSHGGFLGAHLIGQFPDFFSGAALRNPVISVGELSTTDIPDWYFAEFGLEYPISTISNEEGEDQKSTFQRPRLPPRPPLVTGEIFSKLQLVSPIAHLDAIRAPVLLLVGAADRRVAPTHGVEFYHALKGRYAAEGVDVGKKVEMLIFEGESHPLDGVEAARANFEATKEWFLRARASRD</sequence>
<dbReference type="OrthoDB" id="43744at2759"/>
<comment type="subunit">
    <text evidence="4">Homotetramer.</text>
</comment>
<evidence type="ECO:0000259" key="10">
    <source>
        <dbReference type="Pfam" id="PF19283"/>
    </source>
</evidence>
<evidence type="ECO:0000256" key="7">
    <source>
        <dbReference type="ARBA" id="ARBA00022801"/>
    </source>
</evidence>
<dbReference type="InterPro" id="IPR045550">
    <property type="entry name" value="AARE_N"/>
</dbReference>
<protein>
    <recommendedName>
        <fullName evidence="5">acylaminoacyl-peptidase</fullName>
        <ecNumber evidence="5">3.4.19.1</ecNumber>
    </recommendedName>
    <alternativeName>
        <fullName evidence="8">Dipeptidyl-peptidase V</fullName>
    </alternativeName>
</protein>
<name>A0A0C3C2M7_HEBCY</name>
<reference evidence="11 12" key="1">
    <citation type="submission" date="2014-04" db="EMBL/GenBank/DDBJ databases">
        <authorList>
            <consortium name="DOE Joint Genome Institute"/>
            <person name="Kuo A."/>
            <person name="Gay G."/>
            <person name="Dore J."/>
            <person name="Kohler A."/>
            <person name="Nagy L.G."/>
            <person name="Floudas D."/>
            <person name="Copeland A."/>
            <person name="Barry K.W."/>
            <person name="Cichocki N."/>
            <person name="Veneault-Fourrey C."/>
            <person name="LaButti K."/>
            <person name="Lindquist E.A."/>
            <person name="Lipzen A."/>
            <person name="Lundell T."/>
            <person name="Morin E."/>
            <person name="Murat C."/>
            <person name="Sun H."/>
            <person name="Tunlid A."/>
            <person name="Henrissat B."/>
            <person name="Grigoriev I.V."/>
            <person name="Hibbett D.S."/>
            <person name="Martin F."/>
            <person name="Nordberg H.P."/>
            <person name="Cantor M.N."/>
            <person name="Hua S.X."/>
        </authorList>
    </citation>
    <scope>NUCLEOTIDE SEQUENCE [LARGE SCALE GENOMIC DNA]</scope>
    <source>
        <strain evidence="12">h7</strain>
    </source>
</reference>
<evidence type="ECO:0000313" key="11">
    <source>
        <dbReference type="EMBL" id="KIM37876.1"/>
    </source>
</evidence>
<dbReference type="EMBL" id="KN831794">
    <property type="protein sequence ID" value="KIM37876.1"/>
    <property type="molecule type" value="Genomic_DNA"/>
</dbReference>
<evidence type="ECO:0000256" key="5">
    <source>
        <dbReference type="ARBA" id="ARBA00012917"/>
    </source>
</evidence>